<organism evidence="1 2">
    <name type="scientific">Thiorhodococcus fuscus</name>
    <dbReference type="NCBI Taxonomy" id="527200"/>
    <lineage>
        <taxon>Bacteria</taxon>
        <taxon>Pseudomonadati</taxon>
        <taxon>Pseudomonadota</taxon>
        <taxon>Gammaproteobacteria</taxon>
        <taxon>Chromatiales</taxon>
        <taxon>Chromatiaceae</taxon>
        <taxon>Thiorhodococcus</taxon>
    </lineage>
</organism>
<keyword evidence="1" id="KW-0489">Methyltransferase</keyword>
<keyword evidence="1" id="KW-0808">Transferase</keyword>
<dbReference type="Proteomes" id="UP001597337">
    <property type="component" value="Unassembled WGS sequence"/>
</dbReference>
<dbReference type="CDD" id="cd02440">
    <property type="entry name" value="AdoMet_MTases"/>
    <property type="match status" value="1"/>
</dbReference>
<dbReference type="EMBL" id="JBHUHX010000039">
    <property type="protein sequence ID" value="MFD2112877.1"/>
    <property type="molecule type" value="Genomic_DNA"/>
</dbReference>
<proteinExistence type="predicted"/>
<reference evidence="2" key="1">
    <citation type="journal article" date="2019" name="Int. J. Syst. Evol. Microbiol.">
        <title>The Global Catalogue of Microorganisms (GCM) 10K type strain sequencing project: providing services to taxonomists for standard genome sequencing and annotation.</title>
        <authorList>
            <consortium name="The Broad Institute Genomics Platform"/>
            <consortium name="The Broad Institute Genome Sequencing Center for Infectious Disease"/>
            <person name="Wu L."/>
            <person name="Ma J."/>
        </authorList>
    </citation>
    <scope>NUCLEOTIDE SEQUENCE [LARGE SCALE GENOMIC DNA]</scope>
    <source>
        <strain evidence="2">KACC 12597</strain>
    </source>
</reference>
<sequence>MNPIPLTVCFMPFAEKRVSLQTQKQDVVLATSTRPCPACHSHECHYLHKMHFVLPETSPLPAHYDVAVCRRCGSGFADSEARAADYDDHYRSFSKYEDPSVATGGGDEPMDRQRLEILAAFLSRHAPPGARIADIGCGNGGLLKELRKNGFEDLTGFDPSRVCVEQIRATGMNAYTIVLPAEHLWWSDHNEPSFDLIILSHVLEHVFDAQAVLKSVLALLAPGGKIYIELPDPTEYDLQNFPPLYFFDPEHINHFGRGSLTYFAHALGLSIVEMGQKKICLQNGVDYPAIFGLFETGMTAFEPGESLYSSLAKYVEESIEGVTQLRTHLLALMGDKTPFVLWGAGSLAQRLITEPWFPLHSLLAVVDRDSKKQGLRFAGKLILSPEIGLQNLPDNTLVICAAAVTADQIKEDYIALGFAHPFHSITEGEH</sequence>
<dbReference type="GO" id="GO:0008168">
    <property type="term" value="F:methyltransferase activity"/>
    <property type="evidence" value="ECO:0007669"/>
    <property type="project" value="UniProtKB-KW"/>
</dbReference>
<dbReference type="InterPro" id="IPR029063">
    <property type="entry name" value="SAM-dependent_MTases_sf"/>
</dbReference>
<dbReference type="SUPFAM" id="SSF53335">
    <property type="entry name" value="S-adenosyl-L-methionine-dependent methyltransferases"/>
    <property type="match status" value="1"/>
</dbReference>
<dbReference type="GO" id="GO:0032259">
    <property type="term" value="P:methylation"/>
    <property type="evidence" value="ECO:0007669"/>
    <property type="project" value="UniProtKB-KW"/>
</dbReference>
<dbReference type="Pfam" id="PF13489">
    <property type="entry name" value="Methyltransf_23"/>
    <property type="match status" value="1"/>
</dbReference>
<dbReference type="PANTHER" id="PTHR43861">
    <property type="entry name" value="TRANS-ACONITATE 2-METHYLTRANSFERASE-RELATED"/>
    <property type="match status" value="1"/>
</dbReference>
<evidence type="ECO:0000313" key="1">
    <source>
        <dbReference type="EMBL" id="MFD2112877.1"/>
    </source>
</evidence>
<dbReference type="RefSeq" id="WP_386027485.1">
    <property type="nucleotide sequence ID" value="NZ_JBHUHX010000039.1"/>
</dbReference>
<evidence type="ECO:0000313" key="2">
    <source>
        <dbReference type="Proteomes" id="UP001597337"/>
    </source>
</evidence>
<accession>A0ABW4YB10</accession>
<name>A0ABW4YB10_9GAMM</name>
<keyword evidence="2" id="KW-1185">Reference proteome</keyword>
<comment type="caution">
    <text evidence="1">The sequence shown here is derived from an EMBL/GenBank/DDBJ whole genome shotgun (WGS) entry which is preliminary data.</text>
</comment>
<dbReference type="Gene3D" id="3.40.50.150">
    <property type="entry name" value="Vaccinia Virus protein VP39"/>
    <property type="match status" value="1"/>
</dbReference>
<protein>
    <submittedName>
        <fullName evidence="1">Methyltransferase domain-containing protein</fullName>
    </submittedName>
</protein>
<gene>
    <name evidence="1" type="ORF">ACFSJC_13595</name>
</gene>